<accession>A0AAX3J9F9</accession>
<feature type="region of interest" description="Disordered" evidence="1">
    <location>
        <begin position="46"/>
        <end position="71"/>
    </location>
</feature>
<evidence type="ECO:0000256" key="1">
    <source>
        <dbReference type="SAM" id="MobiDB-lite"/>
    </source>
</evidence>
<feature type="compositionally biased region" description="Low complexity" evidence="1">
    <location>
        <begin position="54"/>
        <end position="71"/>
    </location>
</feature>
<evidence type="ECO:0000313" key="3">
    <source>
        <dbReference type="Proteomes" id="UP000433737"/>
    </source>
</evidence>
<dbReference type="EMBL" id="CABWMH010000023">
    <property type="protein sequence ID" value="VXC28050.1"/>
    <property type="molecule type" value="Genomic_DNA"/>
</dbReference>
<sequence>MSGITCVFPAQLSEDGRVTELTIRRLRKARRDVSEAVAEDLVTAGRRDHRDCRAAGQRAASGDAASRQLSQ</sequence>
<evidence type="ECO:0000313" key="2">
    <source>
        <dbReference type="EMBL" id="VXC28050.1"/>
    </source>
</evidence>
<gene>
    <name evidence="2" type="ORF">PANT111_30112</name>
</gene>
<comment type="caution">
    <text evidence="2">The sequence shown here is derived from an EMBL/GenBank/DDBJ whole genome shotgun (WGS) entry which is preliminary data.</text>
</comment>
<protein>
    <submittedName>
        <fullName evidence="2">Uncharacterized protein</fullName>
    </submittedName>
</protein>
<dbReference type="AlphaFoldDB" id="A0AAX3J9F9"/>
<dbReference type="Proteomes" id="UP000433737">
    <property type="component" value="Unassembled WGS sequence"/>
</dbReference>
<organism evidence="2 3">
    <name type="scientific">Pantoea brenneri</name>
    <dbReference type="NCBI Taxonomy" id="472694"/>
    <lineage>
        <taxon>Bacteria</taxon>
        <taxon>Pseudomonadati</taxon>
        <taxon>Pseudomonadota</taxon>
        <taxon>Gammaproteobacteria</taxon>
        <taxon>Enterobacterales</taxon>
        <taxon>Erwiniaceae</taxon>
        <taxon>Pantoea</taxon>
    </lineage>
</organism>
<proteinExistence type="predicted"/>
<name>A0AAX3J9F9_9GAMM</name>
<reference evidence="2 3" key="1">
    <citation type="submission" date="2019-10" db="EMBL/GenBank/DDBJ databases">
        <authorList>
            <person name="Karimi E."/>
        </authorList>
    </citation>
    <scope>NUCLEOTIDE SEQUENCE [LARGE SCALE GENOMIC DNA]</scope>
    <source>
        <strain evidence="2">Pantoea sp. 111</strain>
    </source>
</reference>